<protein>
    <submittedName>
        <fullName evidence="2">Membrane protein</fullName>
    </submittedName>
</protein>
<evidence type="ECO:0000256" key="1">
    <source>
        <dbReference type="SAM" id="Phobius"/>
    </source>
</evidence>
<dbReference type="OrthoDB" id="3267875at2"/>
<name>A0A0A0IZ83_9MICO</name>
<keyword evidence="1" id="KW-1133">Transmembrane helix</keyword>
<reference evidence="2 3" key="1">
    <citation type="submission" date="2013-08" db="EMBL/GenBank/DDBJ databases">
        <title>The genome sequence of Knoellia sinensis.</title>
        <authorList>
            <person name="Zhu W."/>
            <person name="Wang G."/>
        </authorList>
    </citation>
    <scope>NUCLEOTIDE SEQUENCE [LARGE SCALE GENOMIC DNA]</scope>
    <source>
        <strain evidence="2 3">KCTC 19936</strain>
    </source>
</reference>
<gene>
    <name evidence="2" type="ORF">N802_09950</name>
</gene>
<dbReference type="AlphaFoldDB" id="A0A0A0IZ83"/>
<evidence type="ECO:0000313" key="2">
    <source>
        <dbReference type="EMBL" id="KGN30078.1"/>
    </source>
</evidence>
<sequence>MYAALWRALPGPVPVKLAAMIVLLGLVVWVCFEWVFPLVADWLPYGDNTVSLPASPSPSHLQDIA</sequence>
<feature type="transmembrane region" description="Helical" evidence="1">
    <location>
        <begin position="17"/>
        <end position="36"/>
    </location>
</feature>
<dbReference type="EMBL" id="AVPJ01000023">
    <property type="protein sequence ID" value="KGN30078.1"/>
    <property type="molecule type" value="Genomic_DNA"/>
</dbReference>
<dbReference type="RefSeq" id="WP_035919161.1">
    <property type="nucleotide sequence ID" value="NZ_AVPJ01000023.1"/>
</dbReference>
<keyword evidence="1" id="KW-0812">Transmembrane</keyword>
<comment type="caution">
    <text evidence="2">The sequence shown here is derived from an EMBL/GenBank/DDBJ whole genome shotgun (WGS) entry which is preliminary data.</text>
</comment>
<organism evidence="2 3">
    <name type="scientific">Knoellia sinensis KCTC 19936</name>
    <dbReference type="NCBI Taxonomy" id="1385520"/>
    <lineage>
        <taxon>Bacteria</taxon>
        <taxon>Bacillati</taxon>
        <taxon>Actinomycetota</taxon>
        <taxon>Actinomycetes</taxon>
        <taxon>Micrococcales</taxon>
        <taxon>Intrasporangiaceae</taxon>
        <taxon>Knoellia</taxon>
    </lineage>
</organism>
<dbReference type="Proteomes" id="UP000030002">
    <property type="component" value="Unassembled WGS sequence"/>
</dbReference>
<keyword evidence="3" id="KW-1185">Reference proteome</keyword>
<keyword evidence="1" id="KW-0472">Membrane</keyword>
<accession>A0A0A0IZ83</accession>
<dbReference type="STRING" id="1385520.N802_09950"/>
<proteinExistence type="predicted"/>
<evidence type="ECO:0000313" key="3">
    <source>
        <dbReference type="Proteomes" id="UP000030002"/>
    </source>
</evidence>